<evidence type="ECO:0000259" key="6">
    <source>
        <dbReference type="Pfam" id="PF04542"/>
    </source>
</evidence>
<dbReference type="Pfam" id="PF08281">
    <property type="entry name" value="Sigma70_r4_2"/>
    <property type="match status" value="1"/>
</dbReference>
<accession>A0A2Z3H6J1</accession>
<dbReference type="InterPro" id="IPR013325">
    <property type="entry name" value="RNA_pol_sigma_r2"/>
</dbReference>
<dbReference type="InterPro" id="IPR013324">
    <property type="entry name" value="RNA_pol_sigma_r3/r4-like"/>
</dbReference>
<dbReference type="PANTHER" id="PTHR43133">
    <property type="entry name" value="RNA POLYMERASE ECF-TYPE SIGMA FACTO"/>
    <property type="match status" value="1"/>
</dbReference>
<protein>
    <submittedName>
        <fullName evidence="8">RNA polymerase subunit sigma-70</fullName>
    </submittedName>
</protein>
<dbReference type="OrthoDB" id="273082at2"/>
<dbReference type="GO" id="GO:0003677">
    <property type="term" value="F:DNA binding"/>
    <property type="evidence" value="ECO:0007669"/>
    <property type="project" value="InterPro"/>
</dbReference>
<reference evidence="8 9" key="1">
    <citation type="submission" date="2018-01" db="EMBL/GenBank/DDBJ databases">
        <title>G. obscuriglobus.</title>
        <authorList>
            <person name="Franke J."/>
            <person name="Blomberg W."/>
            <person name="Selmecki A."/>
        </authorList>
    </citation>
    <scope>NUCLEOTIDE SEQUENCE [LARGE SCALE GENOMIC DNA]</scope>
    <source>
        <strain evidence="8 9">DSM 5831</strain>
    </source>
</reference>
<dbReference type="KEGG" id="gog:C1280_31630"/>
<feature type="domain" description="RNA polymerase sigma-70 region 2" evidence="6">
    <location>
        <begin position="33"/>
        <end position="101"/>
    </location>
</feature>
<dbReference type="SUPFAM" id="SSF88659">
    <property type="entry name" value="Sigma3 and sigma4 domains of RNA polymerase sigma factors"/>
    <property type="match status" value="1"/>
</dbReference>
<dbReference type="PANTHER" id="PTHR43133:SF25">
    <property type="entry name" value="RNA POLYMERASE SIGMA FACTOR RFAY-RELATED"/>
    <property type="match status" value="1"/>
</dbReference>
<dbReference type="InterPro" id="IPR007627">
    <property type="entry name" value="RNA_pol_sigma70_r2"/>
</dbReference>
<dbReference type="AlphaFoldDB" id="A0A2Z3H6J1"/>
<keyword evidence="4" id="KW-0804">Transcription</keyword>
<evidence type="ECO:0000313" key="9">
    <source>
        <dbReference type="Proteomes" id="UP000245802"/>
    </source>
</evidence>
<organism evidence="8 9">
    <name type="scientific">Gemmata obscuriglobus</name>
    <dbReference type="NCBI Taxonomy" id="114"/>
    <lineage>
        <taxon>Bacteria</taxon>
        <taxon>Pseudomonadati</taxon>
        <taxon>Planctomycetota</taxon>
        <taxon>Planctomycetia</taxon>
        <taxon>Gemmatales</taxon>
        <taxon>Gemmataceae</taxon>
        <taxon>Gemmata</taxon>
    </lineage>
</organism>
<dbReference type="Gene3D" id="1.10.1740.10">
    <property type="match status" value="1"/>
</dbReference>
<dbReference type="InterPro" id="IPR013249">
    <property type="entry name" value="RNA_pol_sigma70_r4_t2"/>
</dbReference>
<evidence type="ECO:0000256" key="3">
    <source>
        <dbReference type="ARBA" id="ARBA00023082"/>
    </source>
</evidence>
<feature type="compositionally biased region" description="Basic and acidic residues" evidence="5">
    <location>
        <begin position="210"/>
        <end position="219"/>
    </location>
</feature>
<comment type="similarity">
    <text evidence="1">Belongs to the sigma-70 factor family. ECF subfamily.</text>
</comment>
<proteinExistence type="inferred from homology"/>
<dbReference type="Pfam" id="PF04542">
    <property type="entry name" value="Sigma70_r2"/>
    <property type="match status" value="1"/>
</dbReference>
<evidence type="ECO:0000256" key="4">
    <source>
        <dbReference type="ARBA" id="ARBA00023163"/>
    </source>
</evidence>
<keyword evidence="3" id="KW-0731">Sigma factor</keyword>
<keyword evidence="9" id="KW-1185">Reference proteome</keyword>
<keyword evidence="2" id="KW-0805">Transcription regulation</keyword>
<dbReference type="Proteomes" id="UP000245802">
    <property type="component" value="Chromosome"/>
</dbReference>
<dbReference type="InterPro" id="IPR036388">
    <property type="entry name" value="WH-like_DNA-bd_sf"/>
</dbReference>
<dbReference type="EMBL" id="CP025958">
    <property type="protein sequence ID" value="AWM42479.1"/>
    <property type="molecule type" value="Genomic_DNA"/>
</dbReference>
<dbReference type="Gene3D" id="1.10.10.10">
    <property type="entry name" value="Winged helix-like DNA-binding domain superfamily/Winged helix DNA-binding domain"/>
    <property type="match status" value="1"/>
</dbReference>
<evidence type="ECO:0000259" key="7">
    <source>
        <dbReference type="Pfam" id="PF08281"/>
    </source>
</evidence>
<dbReference type="NCBIfam" id="TIGR02937">
    <property type="entry name" value="sigma70-ECF"/>
    <property type="match status" value="1"/>
</dbReference>
<dbReference type="SUPFAM" id="SSF88946">
    <property type="entry name" value="Sigma2 domain of RNA polymerase sigma factors"/>
    <property type="match status" value="1"/>
</dbReference>
<feature type="region of interest" description="Disordered" evidence="5">
    <location>
        <begin position="199"/>
        <end position="226"/>
    </location>
</feature>
<evidence type="ECO:0000313" key="8">
    <source>
        <dbReference type="EMBL" id="AWM42479.1"/>
    </source>
</evidence>
<dbReference type="CDD" id="cd06171">
    <property type="entry name" value="Sigma70_r4"/>
    <property type="match status" value="1"/>
</dbReference>
<evidence type="ECO:0000256" key="1">
    <source>
        <dbReference type="ARBA" id="ARBA00010641"/>
    </source>
</evidence>
<feature type="domain" description="RNA polymerase sigma factor 70 region 4 type 2" evidence="7">
    <location>
        <begin position="143"/>
        <end position="195"/>
    </location>
</feature>
<gene>
    <name evidence="8" type="ORF">C1280_31630</name>
</gene>
<dbReference type="GO" id="GO:0006352">
    <property type="term" value="P:DNA-templated transcription initiation"/>
    <property type="evidence" value="ECO:0007669"/>
    <property type="project" value="InterPro"/>
</dbReference>
<dbReference type="InterPro" id="IPR039425">
    <property type="entry name" value="RNA_pol_sigma-70-like"/>
</dbReference>
<dbReference type="GO" id="GO:0016987">
    <property type="term" value="F:sigma factor activity"/>
    <property type="evidence" value="ECO:0007669"/>
    <property type="project" value="UniProtKB-KW"/>
</dbReference>
<sequence>MRAVLEPNRHPPESDEQLLARLRAGERDCFGVLVRRYERELFGYLRRYLGDDDLADDVFQNTFVQVYTKLGQYEPDRPVRPWLYAIATNQAIDALRRRNRRADQRADVVTTADEDGQPRPLFELLPAAGDEPPAAADRAEQRELVRAAVDRLPELLRQVVLLAYFQGLKYRDVADALGIPVGTVKSRLHAALAKLTEGWGAAHDGPGEPGVEKNDEETGVHAPSSA</sequence>
<evidence type="ECO:0000256" key="2">
    <source>
        <dbReference type="ARBA" id="ARBA00023015"/>
    </source>
</evidence>
<name>A0A2Z3H6J1_9BACT</name>
<dbReference type="InterPro" id="IPR014284">
    <property type="entry name" value="RNA_pol_sigma-70_dom"/>
</dbReference>
<evidence type="ECO:0000256" key="5">
    <source>
        <dbReference type="SAM" id="MobiDB-lite"/>
    </source>
</evidence>